<keyword evidence="7 9" id="KW-0560">Oxidoreductase</keyword>
<comment type="function">
    <text evidence="9">The branched-chain alpha-keto dehydrogenase complex catalyzes the overall conversion of alpha-keto acids to acyl-CoA and CO(2). It contains multiple copies of three enzymatic components: branched-chain alpha-keto acid decarboxylase (E1), lipoamide acyltransferase (E2) and lipoamide dehydrogenase (E3).</text>
</comment>
<dbReference type="FunFam" id="3.40.50.970:FF:000015">
    <property type="entry name" value="2-oxoisovalerate dehydrogenase subunit alpha"/>
    <property type="match status" value="1"/>
</dbReference>
<evidence type="ECO:0000256" key="7">
    <source>
        <dbReference type="ARBA" id="ARBA00023002"/>
    </source>
</evidence>
<keyword evidence="8" id="KW-0496">Mitochondrion</keyword>
<name>A0A9J6CDJ4_POLVA</name>
<comment type="similarity">
    <text evidence="3 9">Belongs to the BCKDHA family.</text>
</comment>
<evidence type="ECO:0000256" key="9">
    <source>
        <dbReference type="RuleBase" id="RU365014"/>
    </source>
</evidence>
<keyword evidence="4" id="KW-0479">Metal-binding</keyword>
<accession>A0A9J6CDJ4</accession>
<dbReference type="EMBL" id="JADBJN010000001">
    <property type="protein sequence ID" value="KAG5680023.1"/>
    <property type="molecule type" value="Genomic_DNA"/>
</dbReference>
<dbReference type="GO" id="GO:0009083">
    <property type="term" value="P:branched-chain amino acid catabolic process"/>
    <property type="evidence" value="ECO:0007669"/>
    <property type="project" value="TreeGrafter"/>
</dbReference>
<protein>
    <recommendedName>
        <fullName evidence="9">2-oxoisovalerate dehydrogenase subunit alpha</fullName>
        <ecNumber evidence="9">1.2.4.4</ecNumber>
    </recommendedName>
    <alternativeName>
        <fullName evidence="9">Branched-chain alpha-keto acid dehydrogenase E1 component alpha chain</fullName>
    </alternativeName>
</protein>
<evidence type="ECO:0000256" key="6">
    <source>
        <dbReference type="ARBA" id="ARBA00022958"/>
    </source>
</evidence>
<comment type="cofactor">
    <cofactor evidence="1 9">
        <name>thiamine diphosphate</name>
        <dbReference type="ChEBI" id="CHEBI:58937"/>
    </cofactor>
</comment>
<dbReference type="PANTHER" id="PTHR43380">
    <property type="entry name" value="2-OXOISOVALERATE DEHYDROGENASE SUBUNIT ALPHA, MITOCHONDRIAL"/>
    <property type="match status" value="1"/>
</dbReference>
<evidence type="ECO:0000313" key="12">
    <source>
        <dbReference type="Proteomes" id="UP001107558"/>
    </source>
</evidence>
<evidence type="ECO:0000256" key="3">
    <source>
        <dbReference type="ARBA" id="ARBA00008646"/>
    </source>
</evidence>
<dbReference type="Pfam" id="PF00676">
    <property type="entry name" value="E1_dh"/>
    <property type="match status" value="1"/>
</dbReference>
<sequence length="425" mass="48789">MLSRNIFNLLKRAKLPPSKFYTTSSTSSEPLYRGIRETQFTNKPTLLMPEDYAPIPIYRVIDSEGNVLDSSQEPNLSKEVLQKCFRDMVTINALDKIMYESQRQGRISFYMTNFGEEASHLGSAAALSNEDIIYAQYREAGVLLWRGWTLSQFIDQLYGNVDDEGKGKQMPVHYGSKKLNFITISSTLSTQVPQAVGSAYALKRMPNNQRIVVAYFGDGASSEGDVHAALNFAATLDCPVMFFVRNNGYAISTPVQEQYRGDGIASRASGYGMAALRVDGTDMLAVYNATKVAREYCLKNNKPIILESMQYRLGHHSTSDDSSVYRSTEELEIWNTKEHPINKLKNYMIKKGWFNEDEENEFVKNIRRQIMNQNQQSEKKLKPDWRETFYDVYDDLPLNLRKQLNEMEQHVKKYEKNYPLKNFKS</sequence>
<dbReference type="Proteomes" id="UP001107558">
    <property type="component" value="Chromosome 1"/>
</dbReference>
<evidence type="ECO:0000259" key="10">
    <source>
        <dbReference type="Pfam" id="PF00676"/>
    </source>
</evidence>
<dbReference type="InterPro" id="IPR029061">
    <property type="entry name" value="THDP-binding"/>
</dbReference>
<organism evidence="11 12">
    <name type="scientific">Polypedilum vanderplanki</name>
    <name type="common">Sleeping chironomid midge</name>
    <dbReference type="NCBI Taxonomy" id="319348"/>
    <lineage>
        <taxon>Eukaryota</taxon>
        <taxon>Metazoa</taxon>
        <taxon>Ecdysozoa</taxon>
        <taxon>Arthropoda</taxon>
        <taxon>Hexapoda</taxon>
        <taxon>Insecta</taxon>
        <taxon>Pterygota</taxon>
        <taxon>Neoptera</taxon>
        <taxon>Endopterygota</taxon>
        <taxon>Diptera</taxon>
        <taxon>Nematocera</taxon>
        <taxon>Chironomoidea</taxon>
        <taxon>Chironomidae</taxon>
        <taxon>Chironominae</taxon>
        <taxon>Polypedilum</taxon>
        <taxon>Polypedilum</taxon>
    </lineage>
</organism>
<dbReference type="GO" id="GO:0005759">
    <property type="term" value="C:mitochondrial matrix"/>
    <property type="evidence" value="ECO:0007669"/>
    <property type="project" value="UniProtKB-SubCell"/>
</dbReference>
<keyword evidence="12" id="KW-1185">Reference proteome</keyword>
<dbReference type="InterPro" id="IPR050771">
    <property type="entry name" value="Alpha-ketoacid_DH_E1_comp"/>
</dbReference>
<keyword evidence="5" id="KW-0809">Transit peptide</keyword>
<dbReference type="OrthoDB" id="3845at2759"/>
<evidence type="ECO:0000256" key="8">
    <source>
        <dbReference type="ARBA" id="ARBA00023128"/>
    </source>
</evidence>
<dbReference type="EC" id="1.2.4.4" evidence="9"/>
<reference evidence="11" key="1">
    <citation type="submission" date="2021-03" db="EMBL/GenBank/DDBJ databases">
        <title>Chromosome level genome of the anhydrobiotic midge Polypedilum vanderplanki.</title>
        <authorList>
            <person name="Yoshida Y."/>
            <person name="Kikawada T."/>
            <person name="Gusev O."/>
        </authorList>
    </citation>
    <scope>NUCLEOTIDE SEQUENCE</scope>
    <source>
        <strain evidence="11">NIAS01</strain>
        <tissue evidence="11">Whole body or cell culture</tissue>
    </source>
</reference>
<keyword evidence="9" id="KW-0786">Thiamine pyrophosphate</keyword>
<comment type="subcellular location">
    <subcellularLocation>
        <location evidence="2">Mitochondrion matrix</location>
    </subcellularLocation>
</comment>
<gene>
    <name evidence="11" type="ORF">PVAND_009556</name>
</gene>
<evidence type="ECO:0000256" key="4">
    <source>
        <dbReference type="ARBA" id="ARBA00022723"/>
    </source>
</evidence>
<dbReference type="GO" id="GO:0003863">
    <property type="term" value="F:branched-chain 2-oxo acid dehydrogenase activity"/>
    <property type="evidence" value="ECO:0007669"/>
    <property type="project" value="UniProtKB-EC"/>
</dbReference>
<comment type="catalytic activity">
    <reaction evidence="9">
        <text>N(6)-[(R)-lipoyl]-L-lysyl-[protein] + 3-methyl-2-oxobutanoate + H(+) = N(6)-[(R)-S(8)-2-methylpropanoyldihydrolipoyl]-L-lysyl-[protein] + CO2</text>
        <dbReference type="Rhea" id="RHEA:13457"/>
        <dbReference type="Rhea" id="RHEA-COMP:10474"/>
        <dbReference type="Rhea" id="RHEA-COMP:10497"/>
        <dbReference type="ChEBI" id="CHEBI:11851"/>
        <dbReference type="ChEBI" id="CHEBI:15378"/>
        <dbReference type="ChEBI" id="CHEBI:16526"/>
        <dbReference type="ChEBI" id="CHEBI:83099"/>
        <dbReference type="ChEBI" id="CHEBI:83142"/>
        <dbReference type="EC" id="1.2.4.4"/>
    </reaction>
</comment>
<comment type="caution">
    <text evidence="11">The sequence shown here is derived from an EMBL/GenBank/DDBJ whole genome shotgun (WGS) entry which is preliminary data.</text>
</comment>
<keyword evidence="6" id="KW-0630">Potassium</keyword>
<dbReference type="AlphaFoldDB" id="A0A9J6CDJ4"/>
<dbReference type="Gene3D" id="3.40.50.970">
    <property type="match status" value="1"/>
</dbReference>
<feature type="domain" description="Dehydrogenase E1 component" evidence="10">
    <location>
        <begin position="88"/>
        <end position="383"/>
    </location>
</feature>
<dbReference type="InterPro" id="IPR001017">
    <property type="entry name" value="DH_E1"/>
</dbReference>
<evidence type="ECO:0000313" key="11">
    <source>
        <dbReference type="EMBL" id="KAG5680023.1"/>
    </source>
</evidence>
<dbReference type="PANTHER" id="PTHR43380:SF1">
    <property type="entry name" value="2-OXOISOVALERATE DEHYDROGENASE SUBUNIT ALPHA, MITOCHONDRIAL"/>
    <property type="match status" value="1"/>
</dbReference>
<dbReference type="SUPFAM" id="SSF52518">
    <property type="entry name" value="Thiamin diphosphate-binding fold (THDP-binding)"/>
    <property type="match status" value="1"/>
</dbReference>
<proteinExistence type="inferred from homology"/>
<dbReference type="CDD" id="cd02000">
    <property type="entry name" value="TPP_E1_PDC_ADC_BCADC"/>
    <property type="match status" value="1"/>
</dbReference>
<evidence type="ECO:0000256" key="2">
    <source>
        <dbReference type="ARBA" id="ARBA00004305"/>
    </source>
</evidence>
<dbReference type="GO" id="GO:0046872">
    <property type="term" value="F:metal ion binding"/>
    <property type="evidence" value="ECO:0007669"/>
    <property type="project" value="UniProtKB-KW"/>
</dbReference>
<evidence type="ECO:0000256" key="5">
    <source>
        <dbReference type="ARBA" id="ARBA00022946"/>
    </source>
</evidence>
<evidence type="ECO:0000256" key="1">
    <source>
        <dbReference type="ARBA" id="ARBA00001964"/>
    </source>
</evidence>